<organism evidence="9 10">
    <name type="scientific">Roseateles depolymerans</name>
    <dbReference type="NCBI Taxonomy" id="76731"/>
    <lineage>
        <taxon>Bacteria</taxon>
        <taxon>Pseudomonadati</taxon>
        <taxon>Pseudomonadota</taxon>
        <taxon>Betaproteobacteria</taxon>
        <taxon>Burkholderiales</taxon>
        <taxon>Sphaerotilaceae</taxon>
        <taxon>Roseateles</taxon>
    </lineage>
</organism>
<evidence type="ECO:0000313" key="10">
    <source>
        <dbReference type="Proteomes" id="UP000249633"/>
    </source>
</evidence>
<evidence type="ECO:0000256" key="4">
    <source>
        <dbReference type="ARBA" id="ARBA00022679"/>
    </source>
</evidence>
<keyword evidence="3" id="KW-0328">Glycosyltransferase</keyword>
<reference evidence="9 10" key="1">
    <citation type="submission" date="2017-08" db="EMBL/GenBank/DDBJ databases">
        <title>Infants hospitalized years apart are colonized by the same room-sourced microbial strains.</title>
        <authorList>
            <person name="Brooks B."/>
            <person name="Olm M.R."/>
            <person name="Firek B.A."/>
            <person name="Baker R."/>
            <person name="Thomas B.C."/>
            <person name="Morowitz M.J."/>
            <person name="Banfield J.F."/>
        </authorList>
    </citation>
    <scope>NUCLEOTIDE SEQUENCE [LARGE SCALE GENOMIC DNA]</scope>
    <source>
        <strain evidence="9">S2_012_000_R2_81</strain>
    </source>
</reference>
<gene>
    <name evidence="9" type="ORF">DI603_16680</name>
</gene>
<evidence type="ECO:0000256" key="7">
    <source>
        <dbReference type="ARBA" id="ARBA00023136"/>
    </source>
</evidence>
<feature type="transmembrane region" description="Helical" evidence="8">
    <location>
        <begin position="81"/>
        <end position="102"/>
    </location>
</feature>
<feature type="transmembrane region" description="Helical" evidence="8">
    <location>
        <begin position="135"/>
        <end position="150"/>
    </location>
</feature>
<feature type="transmembrane region" description="Helical" evidence="8">
    <location>
        <begin position="200"/>
        <end position="222"/>
    </location>
</feature>
<evidence type="ECO:0000256" key="6">
    <source>
        <dbReference type="ARBA" id="ARBA00022989"/>
    </source>
</evidence>
<evidence type="ECO:0000256" key="8">
    <source>
        <dbReference type="SAM" id="Phobius"/>
    </source>
</evidence>
<evidence type="ECO:0000313" key="9">
    <source>
        <dbReference type="EMBL" id="PZP29696.1"/>
    </source>
</evidence>
<feature type="transmembrane region" description="Helical" evidence="8">
    <location>
        <begin position="350"/>
        <end position="368"/>
    </location>
</feature>
<keyword evidence="5 8" id="KW-0812">Transmembrane</keyword>
<dbReference type="GO" id="GO:0016763">
    <property type="term" value="F:pentosyltransferase activity"/>
    <property type="evidence" value="ECO:0007669"/>
    <property type="project" value="TreeGrafter"/>
</dbReference>
<sequence>MRWALLVLLATLLGVALLAKLEFGGRGDLPMQLDELYFATCAARGLVSGEVPVAGCHDNKGPLIFLLYQSVMDPAHPYRLATIKLAGFTLGGLVCLLGGLVAHRVGGRVAAVLTLALALQSSTLDPWFFSLRTESLGLACLLLATLVLLPRGTQPLAWWRVLLAGVLCGLALLTRQNFLFLVLGIAGWLAFTQRGGLHRLALLALLFGTGVLAPMLAFALIFQLQGTLPEYGASLFIYPALYGSNGDEGVIRRLLLKLALLAEYAQPLSAYVALGVLGATALARRVVPVEADALPAARLVLVLAGMSLVFLVLVPVLLRPHLWPSLLLAAVLAGPLLARGLAQHEWRMPVVALLLALVVLTVLCAWGGPQGNPLRDRKNLQAPQIAEARGGYAYVVGMWPKIYVDNGWTPASTVMYPIALPGAPQTWAFKPPEAGSWKARLLTQLREHNERQLLADFARTPPRAIVTIDRDARRPDSSDATDIPVLRDYIAVHCVPGRRLDEDTPYAASLFICGR</sequence>
<dbReference type="AlphaFoldDB" id="A0A2W5FAK1"/>
<dbReference type="GO" id="GO:0005886">
    <property type="term" value="C:plasma membrane"/>
    <property type="evidence" value="ECO:0007669"/>
    <property type="project" value="UniProtKB-SubCell"/>
</dbReference>
<keyword evidence="7 8" id="KW-0472">Membrane</keyword>
<feature type="transmembrane region" description="Helical" evidence="8">
    <location>
        <begin position="178"/>
        <end position="193"/>
    </location>
</feature>
<evidence type="ECO:0000256" key="5">
    <source>
        <dbReference type="ARBA" id="ARBA00022692"/>
    </source>
</evidence>
<feature type="transmembrane region" description="Helical" evidence="8">
    <location>
        <begin position="268"/>
        <end position="287"/>
    </location>
</feature>
<protein>
    <recommendedName>
        <fullName evidence="11">Glycosyltransferase RgtA/B/C/D-like domain-containing protein</fullName>
    </recommendedName>
</protein>
<evidence type="ECO:0000256" key="2">
    <source>
        <dbReference type="ARBA" id="ARBA00022475"/>
    </source>
</evidence>
<dbReference type="PANTHER" id="PTHR33908:SF11">
    <property type="entry name" value="MEMBRANE PROTEIN"/>
    <property type="match status" value="1"/>
</dbReference>
<keyword evidence="6 8" id="KW-1133">Transmembrane helix</keyword>
<proteinExistence type="predicted"/>
<keyword evidence="2" id="KW-1003">Cell membrane</keyword>
<feature type="transmembrane region" description="Helical" evidence="8">
    <location>
        <begin position="322"/>
        <end position="338"/>
    </location>
</feature>
<dbReference type="EMBL" id="QFOD01000017">
    <property type="protein sequence ID" value="PZP29696.1"/>
    <property type="molecule type" value="Genomic_DNA"/>
</dbReference>
<dbReference type="GO" id="GO:0009103">
    <property type="term" value="P:lipopolysaccharide biosynthetic process"/>
    <property type="evidence" value="ECO:0007669"/>
    <property type="project" value="UniProtKB-ARBA"/>
</dbReference>
<feature type="transmembrane region" description="Helical" evidence="8">
    <location>
        <begin position="299"/>
        <end position="316"/>
    </location>
</feature>
<dbReference type="InterPro" id="IPR050297">
    <property type="entry name" value="LipidA_mod_glycosyltrf_83"/>
</dbReference>
<dbReference type="PANTHER" id="PTHR33908">
    <property type="entry name" value="MANNOSYLTRANSFERASE YKCB-RELATED"/>
    <property type="match status" value="1"/>
</dbReference>
<evidence type="ECO:0000256" key="3">
    <source>
        <dbReference type="ARBA" id="ARBA00022676"/>
    </source>
</evidence>
<evidence type="ECO:0008006" key="11">
    <source>
        <dbReference type="Google" id="ProtNLM"/>
    </source>
</evidence>
<feature type="transmembrane region" description="Helical" evidence="8">
    <location>
        <begin position="157"/>
        <end position="172"/>
    </location>
</feature>
<name>A0A2W5FAK1_9BURK</name>
<evidence type="ECO:0000256" key="1">
    <source>
        <dbReference type="ARBA" id="ARBA00004651"/>
    </source>
</evidence>
<comment type="caution">
    <text evidence="9">The sequence shown here is derived from an EMBL/GenBank/DDBJ whole genome shotgun (WGS) entry which is preliminary data.</text>
</comment>
<dbReference type="Proteomes" id="UP000249633">
    <property type="component" value="Unassembled WGS sequence"/>
</dbReference>
<comment type="subcellular location">
    <subcellularLocation>
        <location evidence="1">Cell membrane</location>
        <topology evidence="1">Multi-pass membrane protein</topology>
    </subcellularLocation>
</comment>
<accession>A0A2W5FAK1</accession>
<keyword evidence="4" id="KW-0808">Transferase</keyword>